<dbReference type="GO" id="GO:0003723">
    <property type="term" value="F:RNA binding"/>
    <property type="evidence" value="ECO:0007669"/>
    <property type="project" value="TreeGrafter"/>
</dbReference>
<evidence type="ECO:0000313" key="6">
    <source>
        <dbReference type="EMBL" id="OKO99124.1"/>
    </source>
</evidence>
<comment type="caution">
    <text evidence="6">The sequence shown here is derived from an EMBL/GenBank/DDBJ whole genome shotgun (WGS) entry which is preliminary data.</text>
</comment>
<protein>
    <submittedName>
        <fullName evidence="6">ATP-dependent RNA helicase DHX36</fullName>
    </submittedName>
</protein>
<dbReference type="CDD" id="cd17917">
    <property type="entry name" value="DEXHc_RHA-like"/>
    <property type="match status" value="1"/>
</dbReference>
<dbReference type="Proteomes" id="UP000186955">
    <property type="component" value="Unassembled WGS sequence"/>
</dbReference>
<name>A0A1Q5TFW8_9EURO</name>
<dbReference type="STRING" id="1316194.A0A1Q5TFW8"/>
<feature type="domain" description="Helicase ATP-binding" evidence="4">
    <location>
        <begin position="418"/>
        <end position="592"/>
    </location>
</feature>
<dbReference type="GO" id="GO:0005524">
    <property type="term" value="F:ATP binding"/>
    <property type="evidence" value="ECO:0007669"/>
    <property type="project" value="UniProtKB-KW"/>
</dbReference>
<keyword evidence="1" id="KW-0547">Nucleotide-binding</keyword>
<dbReference type="Gene3D" id="1.20.120.1080">
    <property type="match status" value="1"/>
</dbReference>
<evidence type="ECO:0000259" key="5">
    <source>
        <dbReference type="PROSITE" id="PS51194"/>
    </source>
</evidence>
<reference evidence="6 7" key="1">
    <citation type="submission" date="2016-10" db="EMBL/GenBank/DDBJ databases">
        <title>Genome sequence of the ascomycete fungus Penicillium subrubescens.</title>
        <authorList>
            <person name="De Vries R.P."/>
            <person name="Peng M."/>
            <person name="Dilokpimol A."/>
            <person name="Hilden K."/>
            <person name="Makela M.R."/>
            <person name="Grigoriev I."/>
            <person name="Riley R."/>
            <person name="Granchi Z."/>
        </authorList>
    </citation>
    <scope>NUCLEOTIDE SEQUENCE [LARGE SCALE GENOMIC DNA]</scope>
    <source>
        <strain evidence="6 7">CBS 132785</strain>
    </source>
</reference>
<keyword evidence="7" id="KW-1185">Reference proteome</keyword>
<dbReference type="SMART" id="SM00847">
    <property type="entry name" value="HA2"/>
    <property type="match status" value="1"/>
</dbReference>
<dbReference type="Gene3D" id="3.40.50.300">
    <property type="entry name" value="P-loop containing nucleotide triphosphate hydrolases"/>
    <property type="match status" value="2"/>
</dbReference>
<feature type="region of interest" description="Disordered" evidence="3">
    <location>
        <begin position="1322"/>
        <end position="1436"/>
    </location>
</feature>
<dbReference type="InterPro" id="IPR011545">
    <property type="entry name" value="DEAD/DEAH_box_helicase_dom"/>
</dbReference>
<dbReference type="EMBL" id="MNBE01000664">
    <property type="protein sequence ID" value="OKO99124.1"/>
    <property type="molecule type" value="Genomic_DNA"/>
</dbReference>
<sequence>MAPRTNACHCIQRLKEATYHHRDDLHIYTPYWGSSRHNSTPRLRRDLYATHRTLNSSQSSVTTSIPVSRDQLDWNRRRRHAIWARKSLPLPHGARSFFNTRSLRSNATEDSGEDLQVESGDADVSISDSTVSANDNDIDKFETSLSPAARKDIKTFRHLWNRKIIRLSRDLKLFKDKGNSKFKLKLRIPNGLNNAEETKLRVRGEIETTSTEELKATAFLSMIAKLKGEGLWDSLVSEGDAVPSTDQQPSPAAIEPSRPTDETSATHEPPPAEEAIAEELASVSDELGKDDLQILNSLEQRKCLQLDLEFSGDQLAGMTCFVVCSIHSLKRDLQAVGHGMSKSLIKASDNLRSFMTIREKQHRRSQKDTDAQSVYRTKRSEELAKALRKFRESKDPKVRAIRSATSSLPVNEHKERVLDLIQNNTYSIIVAETGSGKSTQVPQMILNDAIEGSAGGYCNVLCIQPRRIAARLLAQRVANERLESIGNTVGYMIRFGIKRPAKGGSITYCTTGLALNLLQDNPNLLNSFSHIILDEVHVRDIDIDFVMLLLKKHIDNCRAAGTPTPKIVVMSATVDVDLFASYFQNMGHDGGLLPAPHVSIPGRQFHVKSHYLDEILDDITDTLQKDVLTWCLKEPSTIKFLQHHYRNYAAEDPVDEEPTDEDPVDETNDEFNDDLDTPLPTAETDSTISLSRPATMKRVDDAPFVPSGLIAAITHHLLSTTDTGSVLVFLPGLSQIIAAESQIIQAAEMLKLDFSNEDKFRVLKLHSSLPEELAKLDQEIPEGCRRILLATDIAEASLTIPDVRYVIDSGKVNQLMYDPRTRSHQMTCCWASQSSTVQRAGRAGRVQDGEYFFLGNKECFDSLRITKSPEILRSDLQSVCLRAKLSDPATPINEFLQQAIESPEATDIDMAIDSLKQLQALDNKEGLTNLGSLVSHMPILPPHFAKLVVLGAIFQCLDPLLIVATLGEETNFFYRGSDDKQRQKTWADQVAFAGQTSSDHFSTINAFKAVRSVWNESGWRAGQKFAFSKNVYVPVYREAFLTANQILRQLEQAQIISKWLSTDKDPENRFGGPKLNVNSNHVPLIKALLLHCLYPRLAAPKPDNNTTFLTQTEKKAVLHAGSMTKNGKQPPRALLVFNQKFLWGSPPGITGLKEASIVTPLAACLFGGKLAVQRSSIVMDSWMRTGVEVFDSPATPNEVIKDVVELNNVLNESESDIILNRANVALARSQRLVASWLPEKTTSGLENTKSEEEIQREEDEIFTAVPETLGVGAPLPEKAADGSWNRTELSSNDQLRKQLLGRNYDKFMKAAAEKKQASAAAKVSASQTAGKTGPSGSAGVNNDDDEDDEEEGRVSMVGMKNKKRRRGVEKSRATASGAGSAASNSNGDDAVEKGDNGAVETEEPVNVKQAPSKGRKKATSYLDELLAERSRKRKKR</sequence>
<dbReference type="PANTHER" id="PTHR18934:SF145">
    <property type="entry name" value="ATP-DEPENDENT RNA HELICASE DHX57-RELATED"/>
    <property type="match status" value="1"/>
</dbReference>
<gene>
    <name evidence="6" type="ORF">PENSUB_8510</name>
</gene>
<evidence type="ECO:0000256" key="1">
    <source>
        <dbReference type="ARBA" id="ARBA00022741"/>
    </source>
</evidence>
<evidence type="ECO:0000313" key="7">
    <source>
        <dbReference type="Proteomes" id="UP000186955"/>
    </source>
</evidence>
<dbReference type="InterPro" id="IPR007502">
    <property type="entry name" value="Helicase-assoc_dom"/>
</dbReference>
<proteinExistence type="predicted"/>
<dbReference type="GO" id="GO:0004386">
    <property type="term" value="F:helicase activity"/>
    <property type="evidence" value="ECO:0007669"/>
    <property type="project" value="UniProtKB-KW"/>
</dbReference>
<feature type="compositionally biased region" description="Acidic residues" evidence="3">
    <location>
        <begin position="652"/>
        <end position="676"/>
    </location>
</feature>
<evidence type="ECO:0000256" key="3">
    <source>
        <dbReference type="SAM" id="MobiDB-lite"/>
    </source>
</evidence>
<dbReference type="InterPro" id="IPR014001">
    <property type="entry name" value="Helicase_ATP-bd"/>
</dbReference>
<keyword evidence="2" id="KW-0067">ATP-binding</keyword>
<feature type="compositionally biased region" description="Low complexity" evidence="3">
    <location>
        <begin position="1375"/>
        <end position="1388"/>
    </location>
</feature>
<dbReference type="SMART" id="SM00487">
    <property type="entry name" value="DEXDc"/>
    <property type="match status" value="1"/>
</dbReference>
<accession>A0A1Q5TFW8</accession>
<dbReference type="InterPro" id="IPR001650">
    <property type="entry name" value="Helicase_C-like"/>
</dbReference>
<feature type="region of interest" description="Disordered" evidence="3">
    <location>
        <begin position="1271"/>
        <end position="1290"/>
    </location>
</feature>
<feature type="domain" description="Helicase C-terminal" evidence="5">
    <location>
        <begin position="712"/>
        <end position="887"/>
    </location>
</feature>
<dbReference type="Pfam" id="PF00271">
    <property type="entry name" value="Helicase_C"/>
    <property type="match status" value="1"/>
</dbReference>
<organism evidence="6 7">
    <name type="scientific">Penicillium subrubescens</name>
    <dbReference type="NCBI Taxonomy" id="1316194"/>
    <lineage>
        <taxon>Eukaryota</taxon>
        <taxon>Fungi</taxon>
        <taxon>Dikarya</taxon>
        <taxon>Ascomycota</taxon>
        <taxon>Pezizomycotina</taxon>
        <taxon>Eurotiomycetes</taxon>
        <taxon>Eurotiomycetidae</taxon>
        <taxon>Eurotiales</taxon>
        <taxon>Aspergillaceae</taxon>
        <taxon>Penicillium</taxon>
    </lineage>
</organism>
<dbReference type="InterPro" id="IPR021641">
    <property type="entry name" value="DUF3245"/>
</dbReference>
<dbReference type="Pfam" id="PF00270">
    <property type="entry name" value="DEAD"/>
    <property type="match status" value="1"/>
</dbReference>
<evidence type="ECO:0000256" key="2">
    <source>
        <dbReference type="ARBA" id="ARBA00022840"/>
    </source>
</evidence>
<keyword evidence="6" id="KW-0378">Hydrolase</keyword>
<dbReference type="SUPFAM" id="SSF52540">
    <property type="entry name" value="P-loop containing nucleoside triphosphate hydrolases"/>
    <property type="match status" value="1"/>
</dbReference>
<dbReference type="CDD" id="cd18791">
    <property type="entry name" value="SF2_C_RHA"/>
    <property type="match status" value="1"/>
</dbReference>
<dbReference type="SMART" id="SM00490">
    <property type="entry name" value="HELICc"/>
    <property type="match status" value="1"/>
</dbReference>
<keyword evidence="6" id="KW-0347">Helicase</keyword>
<dbReference type="InterPro" id="IPR027417">
    <property type="entry name" value="P-loop_NTPase"/>
</dbReference>
<feature type="region of interest" description="Disordered" evidence="3">
    <location>
        <begin position="237"/>
        <end position="271"/>
    </location>
</feature>
<dbReference type="PROSITE" id="PS51192">
    <property type="entry name" value="HELICASE_ATP_BIND_1"/>
    <property type="match status" value="1"/>
</dbReference>
<dbReference type="PANTHER" id="PTHR18934">
    <property type="entry name" value="ATP-DEPENDENT RNA HELICASE"/>
    <property type="match status" value="1"/>
</dbReference>
<feature type="region of interest" description="Disordered" evidence="3">
    <location>
        <begin position="651"/>
        <end position="685"/>
    </location>
</feature>
<evidence type="ECO:0000259" key="4">
    <source>
        <dbReference type="PROSITE" id="PS51192"/>
    </source>
</evidence>
<dbReference type="PROSITE" id="PS51194">
    <property type="entry name" value="HELICASE_CTER"/>
    <property type="match status" value="1"/>
</dbReference>
<dbReference type="Pfam" id="PF11595">
    <property type="entry name" value="DUF3245"/>
    <property type="match status" value="1"/>
</dbReference>
<feature type="compositionally biased region" description="Acidic residues" evidence="3">
    <location>
        <begin position="1342"/>
        <end position="1351"/>
    </location>
</feature>